<dbReference type="HOGENOM" id="CLU_2409619_0_0_6"/>
<evidence type="ECO:0000313" key="2">
    <source>
        <dbReference type="EMBL" id="CBJ12248.1"/>
    </source>
</evidence>
<sequence>MLGILFIGFLCIALIFTHPEASLPQLDPNQIGYIGLLQNPIIHLLFCLSFIIMLVGFHYAFTNLGLETNKDKTNIIFILIAGLVCIAMAILW</sequence>
<dbReference type="AlphaFoldDB" id="D3HTK6"/>
<dbReference type="Proteomes" id="UP000001060">
    <property type="component" value="Chromosome"/>
</dbReference>
<organism evidence="2 3">
    <name type="scientific">Legionella longbeachae serogroup 1 (strain NSW150)</name>
    <dbReference type="NCBI Taxonomy" id="661367"/>
    <lineage>
        <taxon>Bacteria</taxon>
        <taxon>Pseudomonadati</taxon>
        <taxon>Pseudomonadota</taxon>
        <taxon>Gammaproteobacteria</taxon>
        <taxon>Legionellales</taxon>
        <taxon>Legionellaceae</taxon>
        <taxon>Legionella</taxon>
    </lineage>
</organism>
<keyword evidence="3" id="KW-1185">Reference proteome</keyword>
<feature type="transmembrane region" description="Helical" evidence="1">
    <location>
        <begin position="41"/>
        <end position="61"/>
    </location>
</feature>
<keyword evidence="1" id="KW-1133">Transmembrane helix</keyword>
<evidence type="ECO:0000256" key="1">
    <source>
        <dbReference type="SAM" id="Phobius"/>
    </source>
</evidence>
<reference evidence="2 3" key="1">
    <citation type="journal article" date="2010" name="PLoS Genet.">
        <title>Analysis of the Legionella longbeachae genome and transcriptome uncovers unique strategies to cause Legionnaires' disease.</title>
        <authorList>
            <person name="Cazalet C."/>
            <person name="Gomez-Valero L."/>
            <person name="Rusniok C."/>
            <person name="Lomma M."/>
            <person name="Dervins-Ravault D."/>
            <person name="Newton H."/>
            <person name="Sansom F."/>
            <person name="Jarraud S."/>
            <person name="Zidane N."/>
            <person name="Ma L."/>
            <person name="Bouchier C."/>
            <person name="Etienne J."/>
            <person name="Hartland E."/>
            <person name="Buchrieser C."/>
        </authorList>
    </citation>
    <scope>NUCLEOTIDE SEQUENCE [LARGE SCALE GENOMIC DNA]</scope>
    <source>
        <strain evidence="2 3">NSW150</strain>
    </source>
</reference>
<dbReference type="EMBL" id="FN650140">
    <property type="protein sequence ID" value="CBJ12248.1"/>
    <property type="molecule type" value="Genomic_DNA"/>
</dbReference>
<keyword evidence="1" id="KW-0812">Transmembrane</keyword>
<proteinExistence type="predicted"/>
<evidence type="ECO:0000313" key="3">
    <source>
        <dbReference type="Proteomes" id="UP000001060"/>
    </source>
</evidence>
<keyword evidence="1" id="KW-0472">Membrane</keyword>
<gene>
    <name evidence="2" type="ordered locus">LLO_1870</name>
</gene>
<dbReference type="eggNOG" id="ENOG5031F6D">
    <property type="taxonomic scope" value="Bacteria"/>
</dbReference>
<protein>
    <submittedName>
        <fullName evidence="2">Putative membrane protein</fullName>
    </submittedName>
</protein>
<feature type="transmembrane region" description="Helical" evidence="1">
    <location>
        <begin position="73"/>
        <end position="91"/>
    </location>
</feature>
<dbReference type="KEGG" id="llo:LLO_1870"/>
<accession>D3HTK6</accession>
<name>D3HTK6_LEGLN</name>